<comment type="caution">
    <text evidence="2">The sequence shown here is derived from an EMBL/GenBank/DDBJ whole genome shotgun (WGS) entry which is preliminary data.</text>
</comment>
<organism evidence="2 3">
    <name type="scientific">Fodinibius salicampi</name>
    <dbReference type="NCBI Taxonomy" id="1920655"/>
    <lineage>
        <taxon>Bacteria</taxon>
        <taxon>Pseudomonadati</taxon>
        <taxon>Balneolota</taxon>
        <taxon>Balneolia</taxon>
        <taxon>Balneolales</taxon>
        <taxon>Balneolaceae</taxon>
        <taxon>Fodinibius</taxon>
    </lineage>
</organism>
<keyword evidence="3" id="KW-1185">Reference proteome</keyword>
<name>A0ABT3PV28_9BACT</name>
<dbReference type="EMBL" id="JAJNDC010000001">
    <property type="protein sequence ID" value="MCW9711704.1"/>
    <property type="molecule type" value="Genomic_DNA"/>
</dbReference>
<dbReference type="RefSeq" id="WP_265787143.1">
    <property type="nucleotide sequence ID" value="NZ_BAABRS010000001.1"/>
</dbReference>
<evidence type="ECO:0000256" key="1">
    <source>
        <dbReference type="SAM" id="MobiDB-lite"/>
    </source>
</evidence>
<evidence type="ECO:0000313" key="3">
    <source>
        <dbReference type="Proteomes" id="UP001207337"/>
    </source>
</evidence>
<feature type="region of interest" description="Disordered" evidence="1">
    <location>
        <begin position="35"/>
        <end position="57"/>
    </location>
</feature>
<proteinExistence type="predicted"/>
<protein>
    <submittedName>
        <fullName evidence="2">Uncharacterized protein</fullName>
    </submittedName>
</protein>
<evidence type="ECO:0000313" key="2">
    <source>
        <dbReference type="EMBL" id="MCW9711704.1"/>
    </source>
</evidence>
<reference evidence="2 3" key="1">
    <citation type="submission" date="2021-11" db="EMBL/GenBank/DDBJ databases">
        <title>Aliifidinibius sp. nov., a new bacterium isolated from saline soil.</title>
        <authorList>
            <person name="Galisteo C."/>
            <person name="De La Haba R."/>
            <person name="Sanchez-Porro C."/>
            <person name="Ventosa A."/>
        </authorList>
    </citation>
    <scope>NUCLEOTIDE SEQUENCE [LARGE SCALE GENOMIC DNA]</scope>
    <source>
        <strain evidence="2 3">KACC 190600</strain>
    </source>
</reference>
<dbReference type="Proteomes" id="UP001207337">
    <property type="component" value="Unassembled WGS sequence"/>
</dbReference>
<gene>
    <name evidence="2" type="ORF">LQ318_02200</name>
</gene>
<sequence>MHESLCGGRTFHMLNGIDDSSLKCFGSKQIFYTSPASHSHVRKPERVSWAPIDDSDG</sequence>
<accession>A0ABT3PV28</accession>